<gene>
    <name evidence="1" type="primary">LOC109106607</name>
</gene>
<proteinExistence type="predicted"/>
<sequence length="82" mass="9601">MGVVYSVGEVDHLYTFFVQWSPETIYSKHSSRQDFLRVHALSVIDSFLSHSASEQWESKTNKQRKPHKCTQNAILFCERSHE</sequence>
<dbReference type="Proteomes" id="UP001155660">
    <property type="component" value="Chromosome A16"/>
</dbReference>
<evidence type="ECO:0000313" key="1">
    <source>
        <dbReference type="RefSeq" id="XP_042629231.1"/>
    </source>
</evidence>
<reference evidence="1" key="1">
    <citation type="submission" date="2025-08" db="UniProtKB">
        <authorList>
            <consortium name="RefSeq"/>
        </authorList>
    </citation>
    <scope>IDENTIFICATION</scope>
    <source>
        <tissue evidence="1">Muscle</tissue>
    </source>
</reference>
<dbReference type="RefSeq" id="XP_042629231.1">
    <property type="nucleotide sequence ID" value="XM_042773297.1"/>
</dbReference>
<organism evidence="1">
    <name type="scientific">Cyprinus carpio</name>
    <name type="common">Common carp</name>
    <dbReference type="NCBI Taxonomy" id="7962"/>
    <lineage>
        <taxon>Eukaryota</taxon>
        <taxon>Metazoa</taxon>
        <taxon>Chordata</taxon>
        <taxon>Craniata</taxon>
        <taxon>Vertebrata</taxon>
        <taxon>Euteleostomi</taxon>
        <taxon>Actinopterygii</taxon>
        <taxon>Neopterygii</taxon>
        <taxon>Teleostei</taxon>
        <taxon>Ostariophysi</taxon>
        <taxon>Cypriniformes</taxon>
        <taxon>Cyprinidae</taxon>
        <taxon>Cyprininae</taxon>
        <taxon>Cyprinus</taxon>
    </lineage>
</organism>
<name>A0A9Q9Z0N0_CYPCA</name>
<dbReference type="AlphaFoldDB" id="A0A9Q9Z0N0"/>
<dbReference type="GeneID" id="109106607"/>
<protein>
    <submittedName>
        <fullName evidence="1">Nuclear receptor coactivator 7-like isoform X2</fullName>
    </submittedName>
</protein>
<accession>A0A9Q9Z0N0</accession>